<evidence type="ECO:0000259" key="5">
    <source>
        <dbReference type="Pfam" id="PF24883"/>
    </source>
</evidence>
<dbReference type="InterPro" id="IPR027417">
    <property type="entry name" value="P-loop_NTPase"/>
</dbReference>
<dbReference type="InterPro" id="IPR036770">
    <property type="entry name" value="Ankyrin_rpt-contain_sf"/>
</dbReference>
<keyword evidence="1" id="KW-0677">Repeat</keyword>
<dbReference type="PANTHER" id="PTHR24198">
    <property type="entry name" value="ANKYRIN REPEAT AND PROTEIN KINASE DOMAIN-CONTAINING PROTEIN"/>
    <property type="match status" value="1"/>
</dbReference>
<dbReference type="PROSITE" id="PS50088">
    <property type="entry name" value="ANK_REPEAT"/>
    <property type="match status" value="3"/>
</dbReference>
<feature type="domain" description="Fungal STAND N-terminal Goodbye" evidence="4">
    <location>
        <begin position="18"/>
        <end position="140"/>
    </location>
</feature>
<dbReference type="Gene3D" id="3.40.50.300">
    <property type="entry name" value="P-loop containing nucleotide triphosphate hydrolases"/>
    <property type="match status" value="1"/>
</dbReference>
<feature type="repeat" description="ANK" evidence="3">
    <location>
        <begin position="1190"/>
        <end position="1222"/>
    </location>
</feature>
<name>A0A6A5Z6Y6_9PLEO</name>
<dbReference type="Pfam" id="PF17109">
    <property type="entry name" value="Goodbye"/>
    <property type="match status" value="1"/>
</dbReference>
<dbReference type="Gene3D" id="1.25.40.20">
    <property type="entry name" value="Ankyrin repeat-containing domain"/>
    <property type="match status" value="2"/>
</dbReference>
<dbReference type="EMBL" id="ML977324">
    <property type="protein sequence ID" value="KAF2114926.1"/>
    <property type="molecule type" value="Genomic_DNA"/>
</dbReference>
<dbReference type="Pfam" id="PF12796">
    <property type="entry name" value="Ank_2"/>
    <property type="match status" value="1"/>
</dbReference>
<gene>
    <name evidence="6" type="ORF">BDV96DRAFT_646792</name>
</gene>
<dbReference type="Pfam" id="PF13857">
    <property type="entry name" value="Ank_5"/>
    <property type="match status" value="1"/>
</dbReference>
<dbReference type="Pfam" id="PF24883">
    <property type="entry name" value="NPHP3_N"/>
    <property type="match status" value="1"/>
</dbReference>
<dbReference type="InterPro" id="IPR031350">
    <property type="entry name" value="Goodbye_dom"/>
</dbReference>
<keyword evidence="2 3" id="KW-0040">ANK repeat</keyword>
<dbReference type="OrthoDB" id="448455at2759"/>
<evidence type="ECO:0000259" key="4">
    <source>
        <dbReference type="Pfam" id="PF17109"/>
    </source>
</evidence>
<dbReference type="SUPFAM" id="SSF48403">
    <property type="entry name" value="Ankyrin repeat"/>
    <property type="match status" value="2"/>
</dbReference>
<evidence type="ECO:0000313" key="7">
    <source>
        <dbReference type="Proteomes" id="UP000799770"/>
    </source>
</evidence>
<dbReference type="Pfam" id="PF00023">
    <property type="entry name" value="Ank"/>
    <property type="match status" value="1"/>
</dbReference>
<sequence length="1287" mass="143698">MDDPGEAAASNAQFLAIWRIALDDYRTQTHHDLTKLEPIKNATDLSDTMLKTEEHFKISRKGSSKYETTRNILKSCVRPLQSLSSVASSAVSLTPFAPAATIFGAGMYLIEACNNVSEAYDLVIELLEECKTYIDRLGKYTEVKVDDKFLIKLTAILKFILEVFGRCEMVMSRGRTKLWFDKVATGQGKDEILKDSLARLRRYFSEEEMNTIAQVYVTGEKTASKVSELVYFDQMGRVQNVIETLHSGPFDVAAKQAEDNSKSEASPPDWIDKNELYQAWINGTSPQHRWLWGIGSVGVGKTSLVSYLTGRLKVHVDLSKHLGVNKAHFINSSSGVQSSQRPLQQRAVALFYGDYETKDEQRPELVFQCLIRQLLQQLRSSAIGRAMVRCDQIQELRNLSTISTRASKSASWTSVLDDIASEFQQTFIIVDGLDREESGYETLVSRLDQLMSPSVKLLVTSRDEQSMRDDALFRKAMPMTIHANTEFIGSYVRKRLTRIRARIETTETIGASALPGVLADVSQFDRIAELIVSTSQGNFYYAEVQINSLIGERTPERVQQKLTVLTGSLADVIRLDVDRISEQRDDYKREVGLKAILLATFAGMPLSIEAFRHAVVLLLDPSTRANHKAHLSKVNALTTGFLIECSYRLLKIDDRTGMVQVDEAIKNYCNTSDKFDRAHYEIAEICLSFLDHMSFSLRCKTKDECLARKQEHPFYDYAARFWGYHMIMAGENLFIGPSSPVSLFTLLNRKLFLNTVAAAIHEQLSNLRMWDWAGNDTWKAMADGAEPVLWPMHLLTIFGLSRIADWWLRQRQNPKHDVERKSATGTTPLYLACALSRVRMVEVLLFDYHADPTIKGTRPSGYCLAAAVMAQSAEIVERLLYVNSKEILEHSNQQGRRPLAEAVIREDMSIVRMIIEASVAAPNGEDLLTSSEEKDGWTALHEVAGAPHPSIEAIKMLVEARGGRALLQRRTHRWKDTALHLAAVGGKHQAVKTLLDLGADPGVGQSQGKTPLMLAAQGLFVNNEQCIRTLMKWTRDHHLSDNDGNTTWHLATIHGRYINLALLIKLTPESLFNVKNKNGATPIRVAVNHRRHAWRECIVTLLRDCSPGQLAAEDAYAILEALIPEHSNVSTNVNIRALRILLKQRIEPWPFSSGNTTVLHKIVHHGSFEAVKLVWDIMGSKEILEYHDAGGSTPLILAAIISAVDKASFLLGEGADPNGQDKKGCTALHYAVKHGLADLAAALLDRGASFHIRNNEGATALELVESSTSCGQLPQVVAAKRSLSQHK</sequence>
<dbReference type="PROSITE" id="PS50297">
    <property type="entry name" value="ANK_REP_REGION"/>
    <property type="match status" value="3"/>
</dbReference>
<evidence type="ECO:0000256" key="1">
    <source>
        <dbReference type="ARBA" id="ARBA00022737"/>
    </source>
</evidence>
<evidence type="ECO:0000256" key="3">
    <source>
        <dbReference type="PROSITE-ProRule" id="PRU00023"/>
    </source>
</evidence>
<accession>A0A6A5Z6Y6</accession>
<feature type="repeat" description="ANK" evidence="3">
    <location>
        <begin position="1223"/>
        <end position="1255"/>
    </location>
</feature>
<dbReference type="SMART" id="SM00248">
    <property type="entry name" value="ANK"/>
    <property type="match status" value="8"/>
</dbReference>
<feature type="repeat" description="ANK" evidence="3">
    <location>
        <begin position="974"/>
        <end position="1006"/>
    </location>
</feature>
<feature type="domain" description="Nephrocystin 3-like N-terminal" evidence="5">
    <location>
        <begin position="269"/>
        <end position="462"/>
    </location>
</feature>
<reference evidence="6" key="1">
    <citation type="journal article" date="2020" name="Stud. Mycol.">
        <title>101 Dothideomycetes genomes: a test case for predicting lifestyles and emergence of pathogens.</title>
        <authorList>
            <person name="Haridas S."/>
            <person name="Albert R."/>
            <person name="Binder M."/>
            <person name="Bloem J."/>
            <person name="Labutti K."/>
            <person name="Salamov A."/>
            <person name="Andreopoulos B."/>
            <person name="Baker S."/>
            <person name="Barry K."/>
            <person name="Bills G."/>
            <person name="Bluhm B."/>
            <person name="Cannon C."/>
            <person name="Castanera R."/>
            <person name="Culley D."/>
            <person name="Daum C."/>
            <person name="Ezra D."/>
            <person name="Gonzalez J."/>
            <person name="Henrissat B."/>
            <person name="Kuo A."/>
            <person name="Liang C."/>
            <person name="Lipzen A."/>
            <person name="Lutzoni F."/>
            <person name="Magnuson J."/>
            <person name="Mondo S."/>
            <person name="Nolan M."/>
            <person name="Ohm R."/>
            <person name="Pangilinan J."/>
            <person name="Park H.-J."/>
            <person name="Ramirez L."/>
            <person name="Alfaro M."/>
            <person name="Sun H."/>
            <person name="Tritt A."/>
            <person name="Yoshinaga Y."/>
            <person name="Zwiers L.-H."/>
            <person name="Turgeon B."/>
            <person name="Goodwin S."/>
            <person name="Spatafora J."/>
            <person name="Crous P."/>
            <person name="Grigoriev I."/>
        </authorList>
    </citation>
    <scope>NUCLEOTIDE SEQUENCE</scope>
    <source>
        <strain evidence="6">CBS 627.86</strain>
    </source>
</reference>
<dbReference type="InterPro" id="IPR002110">
    <property type="entry name" value="Ankyrin_rpt"/>
</dbReference>
<dbReference type="InterPro" id="IPR056884">
    <property type="entry name" value="NPHP3-like_N"/>
</dbReference>
<organism evidence="6 7">
    <name type="scientific">Lophiotrema nucula</name>
    <dbReference type="NCBI Taxonomy" id="690887"/>
    <lineage>
        <taxon>Eukaryota</taxon>
        <taxon>Fungi</taxon>
        <taxon>Dikarya</taxon>
        <taxon>Ascomycota</taxon>
        <taxon>Pezizomycotina</taxon>
        <taxon>Dothideomycetes</taxon>
        <taxon>Pleosporomycetidae</taxon>
        <taxon>Pleosporales</taxon>
        <taxon>Lophiotremataceae</taxon>
        <taxon>Lophiotrema</taxon>
    </lineage>
</organism>
<dbReference type="PANTHER" id="PTHR24198:SF165">
    <property type="entry name" value="ANKYRIN REPEAT-CONTAINING PROTEIN-RELATED"/>
    <property type="match status" value="1"/>
</dbReference>
<protein>
    <submittedName>
        <fullName evidence="6">Uncharacterized protein</fullName>
    </submittedName>
</protein>
<proteinExistence type="predicted"/>
<evidence type="ECO:0000313" key="6">
    <source>
        <dbReference type="EMBL" id="KAF2114926.1"/>
    </source>
</evidence>
<evidence type="ECO:0000256" key="2">
    <source>
        <dbReference type="ARBA" id="ARBA00023043"/>
    </source>
</evidence>
<keyword evidence="7" id="KW-1185">Reference proteome</keyword>
<dbReference type="Proteomes" id="UP000799770">
    <property type="component" value="Unassembled WGS sequence"/>
</dbReference>